<evidence type="ECO:0000256" key="4">
    <source>
        <dbReference type="ARBA" id="ARBA00022737"/>
    </source>
</evidence>
<keyword evidence="3" id="KW-0964">Secreted</keyword>
<dbReference type="SUPFAM" id="SSF51120">
    <property type="entry name" value="beta-Roll"/>
    <property type="match status" value="4"/>
</dbReference>
<dbReference type="Gene3D" id="2.130.10.10">
    <property type="entry name" value="YVTN repeat-like/Quinoprotein amine dehydrogenase"/>
    <property type="match status" value="1"/>
</dbReference>
<evidence type="ECO:0000256" key="1">
    <source>
        <dbReference type="ARBA" id="ARBA00001913"/>
    </source>
</evidence>
<evidence type="ECO:0000256" key="3">
    <source>
        <dbReference type="ARBA" id="ARBA00022525"/>
    </source>
</evidence>
<dbReference type="InterPro" id="IPR013858">
    <property type="entry name" value="Peptidase_M10B_C"/>
</dbReference>
<comment type="cofactor">
    <cofactor evidence="1">
        <name>Ca(2+)</name>
        <dbReference type="ChEBI" id="CHEBI:29108"/>
    </cofactor>
</comment>
<dbReference type="EMBL" id="VANS01000009">
    <property type="protein sequence ID" value="TMM49360.1"/>
    <property type="molecule type" value="Genomic_DNA"/>
</dbReference>
<evidence type="ECO:0000259" key="5">
    <source>
        <dbReference type="Pfam" id="PF08548"/>
    </source>
</evidence>
<evidence type="ECO:0000256" key="2">
    <source>
        <dbReference type="ARBA" id="ARBA00004613"/>
    </source>
</evidence>
<dbReference type="Gene3D" id="2.150.10.10">
    <property type="entry name" value="Serralysin-like metalloprotease, C-terminal"/>
    <property type="match status" value="7"/>
</dbReference>
<dbReference type="Pfam" id="PF00353">
    <property type="entry name" value="HemolysinCabind"/>
    <property type="match status" value="6"/>
</dbReference>
<comment type="subcellular location">
    <subcellularLocation>
        <location evidence="2">Secreted</location>
    </subcellularLocation>
</comment>
<accession>A0A5S3P7Q5</accession>
<dbReference type="OrthoDB" id="9342475at2"/>
<organism evidence="6 7">
    <name type="scientific">Sulfitobacter sabulilitoris</name>
    <dbReference type="NCBI Taxonomy" id="2562655"/>
    <lineage>
        <taxon>Bacteria</taxon>
        <taxon>Pseudomonadati</taxon>
        <taxon>Pseudomonadota</taxon>
        <taxon>Alphaproteobacteria</taxon>
        <taxon>Rhodobacterales</taxon>
        <taxon>Roseobacteraceae</taxon>
        <taxon>Sulfitobacter</taxon>
    </lineage>
</organism>
<dbReference type="PRINTS" id="PR00313">
    <property type="entry name" value="CABNDNGRPT"/>
</dbReference>
<keyword evidence="4" id="KW-0677">Repeat</keyword>
<dbReference type="GO" id="GO:0005615">
    <property type="term" value="C:extracellular space"/>
    <property type="evidence" value="ECO:0007669"/>
    <property type="project" value="InterPro"/>
</dbReference>
<dbReference type="InterPro" id="IPR011049">
    <property type="entry name" value="Serralysin-like_metalloprot_C"/>
</dbReference>
<dbReference type="InterPro" id="IPR001343">
    <property type="entry name" value="Hemolysn_Ca-bd"/>
</dbReference>
<evidence type="ECO:0000313" key="7">
    <source>
        <dbReference type="Proteomes" id="UP000309550"/>
    </source>
</evidence>
<feature type="domain" description="Peptidase M10 serralysin C-terminal" evidence="5">
    <location>
        <begin position="804"/>
        <end position="946"/>
    </location>
</feature>
<name>A0A5S3P7Q5_9RHOB</name>
<gene>
    <name evidence="6" type="ORF">FDT80_18125</name>
</gene>
<protein>
    <recommendedName>
        <fullName evidence="5">Peptidase M10 serralysin C-terminal domain-containing protein</fullName>
    </recommendedName>
</protein>
<dbReference type="InterPro" id="IPR015943">
    <property type="entry name" value="WD40/YVTN_repeat-like_dom_sf"/>
</dbReference>
<keyword evidence="7" id="KW-1185">Reference proteome</keyword>
<dbReference type="GO" id="GO:0005509">
    <property type="term" value="F:calcium ion binding"/>
    <property type="evidence" value="ECO:0007669"/>
    <property type="project" value="InterPro"/>
</dbReference>
<dbReference type="AlphaFoldDB" id="A0A5S3P7Q5"/>
<dbReference type="PANTHER" id="PTHR38340:SF1">
    <property type="entry name" value="S-LAYER PROTEIN"/>
    <property type="match status" value="1"/>
</dbReference>
<comment type="caution">
    <text evidence="6">The sequence shown here is derived from an EMBL/GenBank/DDBJ whole genome shotgun (WGS) entry which is preliminary data.</text>
</comment>
<sequence length="947" mass="93254">MVGLRYVATLSGDAAPFSLGITDLEIATIGDGVQLYATNRSDGGLSAFDISSVEAPVLLSQQDFRSGVTHLATPQISILHSDGGPFILPVGMTQSYAAAYMLGDSGEIGAQMRFASQTPPPTDLIALTEVTTGPHTYIVAARSGMAVPSVYEIGADQQLNLVSVAQGQTSGSDLTGLTGITLGGGHYVLGVSPVGNRITSYRVGNDGQISEVATLDSLTSGLGFDTPHVVSAVAVGGVGYAVLGSAGSSSLTVLRIGADGRMQPVEHVVDNLHTRFQGVSALETFTLEDRVFVLAGGADDGVSVMSLLPDGRLIHLSTLADTDATTLQNVTAIAAGWAGGQAQVFVTSETEAGISRFALDLGDIGLTRQGGSGPVAGTAQADVLMAGADTTALNGGAGGDILVAAGQAGGALQMSGGAGQDIFVAAHNGQVLTIMDYQPGLDQLDLSLFPMLRSMQQLQIESTGRGARLEFGDTVIEVVTQAGRPLDAAHFTDANGLALTRYSPPSEPDQLTGTDAGNLLELGAGGGSAFGLGGDDTITSSWGDAYIGGGAGNDLIVGGAGNNLIYTGTGSDTVQGGTGADKIHGAGGPNRLFGNDGNDWISGGAAGDGIAGGAGNDSLYGGAGNDAIYLGLGDDIAGGGAGNDLIVGGAGSNLIYTGTGSDTVQGGTGADKIHGAGGPNRLFGNDGNDWISGGAAGDGIAGGAGNDSLYGGAGNDAIYLGLGDDIAGGGAGNDLIVGGAGNNLIYTGTGSDTVQGGTGADKIHGAGGPNRLFGNDGNDWISGGAAGDGIAGGAGNDSLYGGAGNDAIYLGLGDDVAGGGAGNDLIVGGAGSNLIYGGAGDDTVHAGAGRDVITGGPGADVFVFASAAQAGVGAGRDVITDFTAGIDKIDLSALNLTFVGTAEFSGTNQELGCVANYVIGDIDADGQNDFAIELWGGVTLTEDDFIL</sequence>
<proteinExistence type="predicted"/>
<dbReference type="Pfam" id="PF08548">
    <property type="entry name" value="Peptidase_M10_C"/>
    <property type="match status" value="1"/>
</dbReference>
<dbReference type="PANTHER" id="PTHR38340">
    <property type="entry name" value="S-LAYER PROTEIN"/>
    <property type="match status" value="1"/>
</dbReference>
<evidence type="ECO:0000313" key="6">
    <source>
        <dbReference type="EMBL" id="TMM49360.1"/>
    </source>
</evidence>
<reference evidence="6 7" key="1">
    <citation type="submission" date="2019-05" db="EMBL/GenBank/DDBJ databases">
        <title>Sulfitobacter sabulilitoris sp. nov., isolated from a marine sand.</title>
        <authorList>
            <person name="Yoon J.-H."/>
        </authorList>
    </citation>
    <scope>NUCLEOTIDE SEQUENCE [LARGE SCALE GENOMIC DNA]</scope>
    <source>
        <strain evidence="6 7">HSMS-29</strain>
    </source>
</reference>
<dbReference type="RefSeq" id="WP_138663748.1">
    <property type="nucleotide sequence ID" value="NZ_VANS01000009.1"/>
</dbReference>
<dbReference type="InterPro" id="IPR050557">
    <property type="entry name" value="RTX_toxin/Mannuronan_C5-epim"/>
</dbReference>
<dbReference type="Proteomes" id="UP000309550">
    <property type="component" value="Unassembled WGS sequence"/>
</dbReference>